<comment type="caution">
    <text evidence="1">The sequence shown here is derived from an EMBL/GenBank/DDBJ whole genome shotgun (WGS) entry which is preliminary data.</text>
</comment>
<name>A0ACC3NUX6_9PEZI</name>
<accession>A0ACC3NUX6</accession>
<organism evidence="1 2">
    <name type="scientific">Vermiconidia calcicola</name>
    <dbReference type="NCBI Taxonomy" id="1690605"/>
    <lineage>
        <taxon>Eukaryota</taxon>
        <taxon>Fungi</taxon>
        <taxon>Dikarya</taxon>
        <taxon>Ascomycota</taxon>
        <taxon>Pezizomycotina</taxon>
        <taxon>Dothideomycetes</taxon>
        <taxon>Dothideomycetidae</taxon>
        <taxon>Mycosphaerellales</taxon>
        <taxon>Extremaceae</taxon>
        <taxon>Vermiconidia</taxon>
    </lineage>
</organism>
<keyword evidence="1" id="KW-0436">Ligase</keyword>
<proteinExistence type="predicted"/>
<dbReference type="EC" id="6.1.1.5" evidence="1"/>
<gene>
    <name evidence="1" type="primary">ISM1_1</name>
    <name evidence="1" type="ORF">LTR37_002060</name>
</gene>
<protein>
    <submittedName>
        <fullName evidence="1">Isoleucine-tRNA ligase</fullName>
        <ecNumber evidence="1">6.1.1.5</ecNumber>
    </submittedName>
</protein>
<dbReference type="Proteomes" id="UP001281147">
    <property type="component" value="Unassembled WGS sequence"/>
</dbReference>
<dbReference type="EMBL" id="JAUTXU010000011">
    <property type="protein sequence ID" value="KAK3722915.1"/>
    <property type="molecule type" value="Genomic_DNA"/>
</dbReference>
<keyword evidence="2" id="KW-1185">Reference proteome</keyword>
<sequence>MPSFSPSRILRAATQSAKPIKWSDTLALPKSSFPARPSAAQLEQYRQRCADDLYTWQRANRPHNIPGAQGKEVTNEFILHDGPPYANGAVHVGHALNKVLKDLMLRWHMSTGKRVQYTPGWDCHGLPIELKALQSQRTQTEQASALKDAPKQEANVAAGVGMSAPEIRKVARELASQTIEKQKKSFKDWGVMGEWDKPYKTMDLDFEIRQLGVFKEMVRKDLISRHHRPVYWSPSSRTALAEAELEYDDNHKCTAAFIKMPFLRMPTVLEQHPVLEDLQDFTLSALVWTTTPWTLPANQAIAFHPEMSYSVISLSYPSSPDLNASKELLLVAEERVEHVLSFLPEGTTANVVIGNIVGMELHDGRGACWNMFQNSESQIALASFVTASSGTGIVHMAPGHGMEDYQVCEEEGIGTAFAPVDDEGRFTAAAFSAGGHSNLLHGLDVQTEGVDAVLGILRNTKPYRDREQCPENLVLATHDYTHKNPIDWRTKQPVIVRATAQWFADVSAIKDKALAALDDVHFVPEGGKTRLRSFVEGRSQWCISRQRAWGVPIPVLYHQETGEACIWEESIDHIIGTIKRKGTDAWFSDPPDDPSWLHPSLAEQAWLRGKDTMDVWFDSGTTWTTLAADSTRERRPVSDMYLEGTDQHRGWFQSSLLTSIAMQEADGNAQPKAPFGQLVTHGFTLDADGRKMSKSLGNVVSPDQILDGSLLPPVKARKQKSKIKEGVSKTNDPAPKYDAMGPDALRLWVASSDYTRDVSISIPVLQSMQQALQKYRVTFKFLLGVLADYDPQRASLERYESKLTFADRAVLHQLARARIEVRKSYEEYRFYKAISDVNAFINADVSAFYFEVIKDTMYAESTDVRKRTQAVLKTIVDELLRMLGPVTPHLVEEVWEYMPAAMKGVEHPLRRVWEPAHHLESDAAAAKGAIENGLDVFRTISAAVKVAQEEARSAGKLGSGLACKVQIHLPPARKTKHRQYVEQWAQSGELADLLVVSQAVLSNNDPNTIEKAEWRYEQPVEVGQNGVTGHVVVLPPDHHKCVRCWKFTAEEAETPCGRCRNVLKEKGH</sequence>
<evidence type="ECO:0000313" key="2">
    <source>
        <dbReference type="Proteomes" id="UP001281147"/>
    </source>
</evidence>
<reference evidence="1" key="1">
    <citation type="submission" date="2023-07" db="EMBL/GenBank/DDBJ databases">
        <title>Black Yeasts Isolated from many extreme environments.</title>
        <authorList>
            <person name="Coleine C."/>
            <person name="Stajich J.E."/>
            <person name="Selbmann L."/>
        </authorList>
    </citation>
    <scope>NUCLEOTIDE SEQUENCE</scope>
    <source>
        <strain evidence="1">CCFEE 5714</strain>
    </source>
</reference>
<evidence type="ECO:0000313" key="1">
    <source>
        <dbReference type="EMBL" id="KAK3722915.1"/>
    </source>
</evidence>